<dbReference type="OrthoDB" id="2407359at2759"/>
<dbReference type="Proteomes" id="UP000789572">
    <property type="component" value="Unassembled WGS sequence"/>
</dbReference>
<sequence>MVLKYGYAVDEQLGSLSTSTTNARIVTPLKVPERITLSVVNSSRFVIMGTKPEILEWIRSHPTTVVDVILYETQSIAPHIQIPDVVLDLILPNSPEVQASYSWMDYINPLHHPDPTEIPVRLEFRPVQEKVDKTMEPLLRLVVKRESKFCDIVDNLQNRWDKISYPSTWDGVKKIAGIPSAIMQEEEESEGQEANSTIGVNTKSNVNDDVQLENVVVDDNQQTKAVVREY</sequence>
<evidence type="ECO:0000313" key="1">
    <source>
        <dbReference type="EMBL" id="CAG8614619.1"/>
    </source>
</evidence>
<keyword evidence="2" id="KW-1185">Reference proteome</keyword>
<protein>
    <submittedName>
        <fullName evidence="1">1075_t:CDS:1</fullName>
    </submittedName>
</protein>
<organism evidence="1 2">
    <name type="scientific">Paraglomus occultum</name>
    <dbReference type="NCBI Taxonomy" id="144539"/>
    <lineage>
        <taxon>Eukaryota</taxon>
        <taxon>Fungi</taxon>
        <taxon>Fungi incertae sedis</taxon>
        <taxon>Mucoromycota</taxon>
        <taxon>Glomeromycotina</taxon>
        <taxon>Glomeromycetes</taxon>
        <taxon>Paraglomerales</taxon>
        <taxon>Paraglomeraceae</taxon>
        <taxon>Paraglomus</taxon>
    </lineage>
</organism>
<comment type="caution">
    <text evidence="1">The sequence shown here is derived from an EMBL/GenBank/DDBJ whole genome shotgun (WGS) entry which is preliminary data.</text>
</comment>
<proteinExistence type="predicted"/>
<evidence type="ECO:0000313" key="2">
    <source>
        <dbReference type="Proteomes" id="UP000789572"/>
    </source>
</evidence>
<reference evidence="1" key="1">
    <citation type="submission" date="2021-06" db="EMBL/GenBank/DDBJ databases">
        <authorList>
            <person name="Kallberg Y."/>
            <person name="Tangrot J."/>
            <person name="Rosling A."/>
        </authorList>
    </citation>
    <scope>NUCLEOTIDE SEQUENCE</scope>
    <source>
        <strain evidence="1">IA702</strain>
    </source>
</reference>
<gene>
    <name evidence="1" type="ORF">POCULU_LOCUS8118</name>
</gene>
<accession>A0A9N9CUN5</accession>
<dbReference type="AlphaFoldDB" id="A0A9N9CUN5"/>
<dbReference type="EMBL" id="CAJVPJ010002168">
    <property type="protein sequence ID" value="CAG8614619.1"/>
    <property type="molecule type" value="Genomic_DNA"/>
</dbReference>
<name>A0A9N9CUN5_9GLOM</name>